<evidence type="ECO:0008006" key="3">
    <source>
        <dbReference type="Google" id="ProtNLM"/>
    </source>
</evidence>
<reference evidence="1 2" key="1">
    <citation type="submission" date="2024-11" db="EMBL/GenBank/DDBJ databases">
        <authorList>
            <person name="Heng Y.C."/>
            <person name="Lim A.C.H."/>
            <person name="Lee J.K.Y."/>
            <person name="Kittelmann S."/>
        </authorList>
    </citation>
    <scope>NUCLEOTIDE SEQUENCE [LARGE SCALE GENOMIC DNA]</scope>
    <source>
        <strain evidence="1 2">WILCCON 0114</strain>
    </source>
</reference>
<dbReference type="EMBL" id="JBJIAA010000012">
    <property type="protein sequence ID" value="MFL0251703.1"/>
    <property type="molecule type" value="Genomic_DNA"/>
</dbReference>
<protein>
    <recommendedName>
        <fullName evidence="3">Glycosyltransferase</fullName>
    </recommendedName>
</protein>
<dbReference type="RefSeq" id="WP_406788355.1">
    <property type="nucleotide sequence ID" value="NZ_JBJIAA010000012.1"/>
</dbReference>
<keyword evidence="2" id="KW-1185">Reference proteome</keyword>
<organism evidence="1 2">
    <name type="scientific">Clostridium neuense</name>
    <dbReference type="NCBI Taxonomy" id="1728934"/>
    <lineage>
        <taxon>Bacteria</taxon>
        <taxon>Bacillati</taxon>
        <taxon>Bacillota</taxon>
        <taxon>Clostridia</taxon>
        <taxon>Eubacteriales</taxon>
        <taxon>Clostridiaceae</taxon>
        <taxon>Clostridium</taxon>
    </lineage>
</organism>
<accession>A0ABW8TGP7</accession>
<proteinExistence type="predicted"/>
<comment type="caution">
    <text evidence="1">The sequence shown here is derived from an EMBL/GenBank/DDBJ whole genome shotgun (WGS) entry which is preliminary data.</text>
</comment>
<dbReference type="Proteomes" id="UP001623592">
    <property type="component" value="Unassembled WGS sequence"/>
</dbReference>
<evidence type="ECO:0000313" key="1">
    <source>
        <dbReference type="EMBL" id="MFL0251703.1"/>
    </source>
</evidence>
<evidence type="ECO:0000313" key="2">
    <source>
        <dbReference type="Proteomes" id="UP001623592"/>
    </source>
</evidence>
<sequence>MEKIPCVVLVYYNVDIIKESLDFLLKLGDQLEFFVIENRSVNTEKEIKPYLMNLLNTQQISMYVEFMANISNNAVEEFFQSNLIDLYKYKNIVITDGDIKGNSLGWLDEERNILNRHSEILVCGVDLISDNLPLRQFKDAVNWIPKPINICHDYIECPTGAHLLLMKTEDLRKFLKYMNDKKLKFKDSVMLDYCYNVLGKRWAKTKVNKFIHLTWNIYSRLNNPYTKYKLSKSHDEFWSHDKYCDFVVHTLNSDKYIKYKVIKNE</sequence>
<name>A0ABW8TGP7_9CLOT</name>
<gene>
    <name evidence="1" type="ORF">ACJDT4_14895</name>
</gene>